<evidence type="ECO:0000313" key="2">
    <source>
        <dbReference type="Proteomes" id="UP000439780"/>
    </source>
</evidence>
<dbReference type="EMBL" id="WTYA01000004">
    <property type="protein sequence ID" value="MXP28379.1"/>
    <property type="molecule type" value="Genomic_DNA"/>
</dbReference>
<gene>
    <name evidence="1" type="ORF">GRI58_06025</name>
</gene>
<reference evidence="1 2" key="1">
    <citation type="submission" date="2019-12" db="EMBL/GenBank/DDBJ databases">
        <title>Genomic-based taxomic classification of the family Erythrobacteraceae.</title>
        <authorList>
            <person name="Xu L."/>
        </authorList>
    </citation>
    <scope>NUCLEOTIDE SEQUENCE [LARGE SCALE GENOMIC DNA]</scope>
    <source>
        <strain evidence="1 2">KEMB 9005-328</strain>
    </source>
</reference>
<organism evidence="1 2">
    <name type="scientific">Qipengyuania algicida</name>
    <dbReference type="NCBI Taxonomy" id="1836209"/>
    <lineage>
        <taxon>Bacteria</taxon>
        <taxon>Pseudomonadati</taxon>
        <taxon>Pseudomonadota</taxon>
        <taxon>Alphaproteobacteria</taxon>
        <taxon>Sphingomonadales</taxon>
        <taxon>Erythrobacteraceae</taxon>
        <taxon>Qipengyuania</taxon>
    </lineage>
</organism>
<name>A0A845AG45_9SPHN</name>
<proteinExistence type="predicted"/>
<keyword evidence="2" id="KW-1185">Reference proteome</keyword>
<evidence type="ECO:0000313" key="1">
    <source>
        <dbReference type="EMBL" id="MXP28379.1"/>
    </source>
</evidence>
<dbReference type="RefSeq" id="WP_160752691.1">
    <property type="nucleotide sequence ID" value="NZ_WTYA01000004.1"/>
</dbReference>
<protein>
    <submittedName>
        <fullName evidence="1">Uncharacterized protein</fullName>
    </submittedName>
</protein>
<sequence length="236" mass="26092">MFDQDNAAGLALHGMRRFELFAAARILSDTAAQFTNHKGTATPLTEARVQHGIRSSIACVSLLCDENHFDDLVKGFNGNKLSCDSDFILNGISQDLSRVVENVGQFMESNYLREAVNSPISFSEEEASDTISYLKMLVAELRLIDQDDSERQVVLAAQIADLLRACAYIAVMVAPPVRDMSRARLVRTAACINGASKILNDLQNLRICRRLLRQRDTAPPPAIKRRKSKPASKNGK</sequence>
<dbReference type="Proteomes" id="UP000439780">
    <property type="component" value="Unassembled WGS sequence"/>
</dbReference>
<accession>A0A845AG45</accession>
<dbReference type="AlphaFoldDB" id="A0A845AG45"/>
<comment type="caution">
    <text evidence="1">The sequence shown here is derived from an EMBL/GenBank/DDBJ whole genome shotgun (WGS) entry which is preliminary data.</text>
</comment>